<comment type="similarity">
    <text evidence="1">Belongs to the ZC2HC1 family.</text>
</comment>
<dbReference type="WBParaSite" id="MBELARI_LOCUS7493">
    <property type="protein sequence ID" value="MBELARI_LOCUS7493"/>
    <property type="gene ID" value="MBELARI_LOCUS7493"/>
</dbReference>
<feature type="compositionally biased region" description="Basic and acidic residues" evidence="7">
    <location>
        <begin position="178"/>
        <end position="208"/>
    </location>
</feature>
<keyword evidence="2" id="KW-0479">Metal-binding</keyword>
<dbReference type="InterPro" id="IPR049899">
    <property type="entry name" value="Znf_C2HC_C3H"/>
</dbReference>
<evidence type="ECO:0000256" key="5">
    <source>
        <dbReference type="ARBA" id="ARBA00022833"/>
    </source>
</evidence>
<sequence length="328" mass="37279">MGSRRPETAMPESDEPTYACKVCGRQFVRSSLDKHEPVCKKLTNMNRKIFDSGKQRATGSDINIGDVRRAQKEREQNGGQFNRPKTQWRQRHTDFIEAISASKKVDYALKTGAPLPPPPKTSVPSDYVQCEYCGRNFNERAAERHVPFCREQHAKKPMTKTMIKPLSAHRPLPTADQAKTRDGRRDTRTRSDSRTRDEPRRKSIDSRPPKTSSNRPVAGSAGVREIPPVTPNRRSNSAPRTPAQPSRLKAPPGGRKSNHKYSPPRTSRERPPKTPKTSNGLMREAPKTREGWETRDGKTRDRSRTRDGLKTRDGQYLFPNNCPYLDNE</sequence>
<dbReference type="AlphaFoldDB" id="A0AAF3JB13"/>
<feature type="domain" description="C2HC/C3H-type" evidence="8">
    <location>
        <begin position="126"/>
        <end position="155"/>
    </location>
</feature>
<evidence type="ECO:0000256" key="6">
    <source>
        <dbReference type="PROSITE-ProRule" id="PRU01371"/>
    </source>
</evidence>
<evidence type="ECO:0000256" key="7">
    <source>
        <dbReference type="SAM" id="MobiDB-lite"/>
    </source>
</evidence>
<keyword evidence="9" id="KW-1185">Reference proteome</keyword>
<evidence type="ECO:0000313" key="10">
    <source>
        <dbReference type="WBParaSite" id="MBELARI_LOCUS7493"/>
    </source>
</evidence>
<dbReference type="Pfam" id="PF13913">
    <property type="entry name" value="zf-C2HC_2"/>
    <property type="match status" value="2"/>
</dbReference>
<evidence type="ECO:0000256" key="1">
    <source>
        <dbReference type="ARBA" id="ARBA00010843"/>
    </source>
</evidence>
<evidence type="ECO:0000256" key="4">
    <source>
        <dbReference type="ARBA" id="ARBA00022771"/>
    </source>
</evidence>
<evidence type="ECO:0000256" key="2">
    <source>
        <dbReference type="ARBA" id="ARBA00022723"/>
    </source>
</evidence>
<dbReference type="Proteomes" id="UP000887575">
    <property type="component" value="Unassembled WGS sequence"/>
</dbReference>
<dbReference type="InterPro" id="IPR026319">
    <property type="entry name" value="ZC2HC1A/B-like"/>
</dbReference>
<accession>A0AAF3JB13</accession>
<keyword evidence="3" id="KW-0677">Repeat</keyword>
<evidence type="ECO:0000259" key="8">
    <source>
        <dbReference type="PROSITE" id="PS52027"/>
    </source>
</evidence>
<dbReference type="GO" id="GO:0008270">
    <property type="term" value="F:zinc ion binding"/>
    <property type="evidence" value="ECO:0007669"/>
    <property type="project" value="UniProtKB-KW"/>
</dbReference>
<name>A0AAF3JB13_9BILA</name>
<evidence type="ECO:0000256" key="3">
    <source>
        <dbReference type="ARBA" id="ARBA00022737"/>
    </source>
</evidence>
<feature type="region of interest" description="Disordered" evidence="7">
    <location>
        <begin position="153"/>
        <end position="328"/>
    </location>
</feature>
<dbReference type="PROSITE" id="PS52027">
    <property type="entry name" value="ZF_C2HC_C3H"/>
    <property type="match status" value="2"/>
</dbReference>
<keyword evidence="4 6" id="KW-0863">Zinc-finger</keyword>
<dbReference type="PANTHER" id="PTHR13555:SF25">
    <property type="entry name" value="ZINC FINGER C2HC DOMAIN-CONTAINING PROTEIN 1A"/>
    <property type="match status" value="1"/>
</dbReference>
<evidence type="ECO:0000313" key="9">
    <source>
        <dbReference type="Proteomes" id="UP000887575"/>
    </source>
</evidence>
<dbReference type="PANTHER" id="PTHR13555">
    <property type="entry name" value="C2H2 ZINC FINGER CGI-62-RELATED"/>
    <property type="match status" value="1"/>
</dbReference>
<dbReference type="Gene3D" id="3.30.160.60">
    <property type="entry name" value="Classic Zinc Finger"/>
    <property type="match status" value="1"/>
</dbReference>
<feature type="domain" description="C2HC/C3H-type" evidence="8">
    <location>
        <begin position="16"/>
        <end position="45"/>
    </location>
</feature>
<proteinExistence type="inferred from homology"/>
<protein>
    <recommendedName>
        <fullName evidence="8">C2HC/C3H-type domain-containing protein</fullName>
    </recommendedName>
</protein>
<keyword evidence="5" id="KW-0862">Zinc</keyword>
<organism evidence="9 10">
    <name type="scientific">Mesorhabditis belari</name>
    <dbReference type="NCBI Taxonomy" id="2138241"/>
    <lineage>
        <taxon>Eukaryota</taxon>
        <taxon>Metazoa</taxon>
        <taxon>Ecdysozoa</taxon>
        <taxon>Nematoda</taxon>
        <taxon>Chromadorea</taxon>
        <taxon>Rhabditida</taxon>
        <taxon>Rhabditina</taxon>
        <taxon>Rhabditomorpha</taxon>
        <taxon>Rhabditoidea</taxon>
        <taxon>Rhabditidae</taxon>
        <taxon>Mesorhabditinae</taxon>
        <taxon>Mesorhabditis</taxon>
    </lineage>
</organism>
<feature type="compositionally biased region" description="Basic and acidic residues" evidence="7">
    <location>
        <begin position="284"/>
        <end position="313"/>
    </location>
</feature>
<reference evidence="10" key="1">
    <citation type="submission" date="2024-02" db="UniProtKB">
        <authorList>
            <consortium name="WormBaseParasite"/>
        </authorList>
    </citation>
    <scope>IDENTIFICATION</scope>
</reference>